<keyword evidence="8" id="KW-0413">Isomerase</keyword>
<evidence type="ECO:0000256" key="8">
    <source>
        <dbReference type="ARBA" id="ARBA00023235"/>
    </source>
</evidence>
<keyword evidence="4 11" id="KW-0378">Hydrolase</keyword>
<dbReference type="NCBIfam" id="TIGR00614">
    <property type="entry name" value="recQ_fam"/>
    <property type="match status" value="1"/>
</dbReference>
<feature type="domain" description="Helicase C-terminal" evidence="15">
    <location>
        <begin position="210"/>
        <end position="357"/>
    </location>
</feature>
<dbReference type="PROSITE" id="PS00690">
    <property type="entry name" value="DEAH_ATP_HELICASE"/>
    <property type="match status" value="1"/>
</dbReference>
<dbReference type="Gene3D" id="1.10.150.80">
    <property type="entry name" value="HRDC domain"/>
    <property type="match status" value="1"/>
</dbReference>
<evidence type="ECO:0000256" key="5">
    <source>
        <dbReference type="ARBA" id="ARBA00022806"/>
    </source>
</evidence>
<feature type="region of interest" description="Disordered" evidence="12">
    <location>
        <begin position="719"/>
        <end position="750"/>
    </location>
</feature>
<dbReference type="CDD" id="cd18794">
    <property type="entry name" value="SF2_C_RecQ"/>
    <property type="match status" value="1"/>
</dbReference>
<dbReference type="PANTHER" id="PTHR13710">
    <property type="entry name" value="DNA HELICASE RECQ FAMILY MEMBER"/>
    <property type="match status" value="1"/>
</dbReference>
<dbReference type="PROSITE" id="PS51192">
    <property type="entry name" value="HELICASE_ATP_BIND_1"/>
    <property type="match status" value="1"/>
</dbReference>
<organism evidence="16 17">
    <name type="scientific">Podospora aff. communis PSN243</name>
    <dbReference type="NCBI Taxonomy" id="3040156"/>
    <lineage>
        <taxon>Eukaryota</taxon>
        <taxon>Fungi</taxon>
        <taxon>Dikarya</taxon>
        <taxon>Ascomycota</taxon>
        <taxon>Pezizomycotina</taxon>
        <taxon>Sordariomycetes</taxon>
        <taxon>Sordariomycetidae</taxon>
        <taxon>Sordariales</taxon>
        <taxon>Podosporaceae</taxon>
        <taxon>Podospora</taxon>
    </lineage>
</organism>
<reference evidence="16" key="1">
    <citation type="journal article" date="2023" name="Mol. Phylogenet. Evol.">
        <title>Genome-scale phylogeny and comparative genomics of the fungal order Sordariales.</title>
        <authorList>
            <person name="Hensen N."/>
            <person name="Bonometti L."/>
            <person name="Westerberg I."/>
            <person name="Brannstrom I.O."/>
            <person name="Guillou S."/>
            <person name="Cros-Aarteil S."/>
            <person name="Calhoun S."/>
            <person name="Haridas S."/>
            <person name="Kuo A."/>
            <person name="Mondo S."/>
            <person name="Pangilinan J."/>
            <person name="Riley R."/>
            <person name="LaButti K."/>
            <person name="Andreopoulos B."/>
            <person name="Lipzen A."/>
            <person name="Chen C."/>
            <person name="Yan M."/>
            <person name="Daum C."/>
            <person name="Ng V."/>
            <person name="Clum A."/>
            <person name="Steindorff A."/>
            <person name="Ohm R.A."/>
            <person name="Martin F."/>
            <person name="Silar P."/>
            <person name="Natvig D.O."/>
            <person name="Lalanne C."/>
            <person name="Gautier V."/>
            <person name="Ament-Velasquez S.L."/>
            <person name="Kruys A."/>
            <person name="Hutchinson M.I."/>
            <person name="Powell A.J."/>
            <person name="Barry K."/>
            <person name="Miller A.N."/>
            <person name="Grigoriev I.V."/>
            <person name="Debuchy R."/>
            <person name="Gladieux P."/>
            <person name="Hiltunen Thoren M."/>
            <person name="Johannesson H."/>
        </authorList>
    </citation>
    <scope>NUCLEOTIDE SEQUENCE</scope>
    <source>
        <strain evidence="16">PSN243</strain>
    </source>
</reference>
<comment type="catalytic activity">
    <reaction evidence="10 11">
        <text>Couples ATP hydrolysis with the unwinding of duplex DNA by translocating in the 3'-5' direction.</text>
        <dbReference type="EC" id="5.6.2.4"/>
    </reaction>
</comment>
<name>A0AAV9GM06_9PEZI</name>
<dbReference type="PROSITE" id="PS50967">
    <property type="entry name" value="HRDC"/>
    <property type="match status" value="1"/>
</dbReference>
<feature type="domain" description="HRDC" evidence="13">
    <location>
        <begin position="626"/>
        <end position="708"/>
    </location>
</feature>
<dbReference type="InterPro" id="IPR002464">
    <property type="entry name" value="DNA/RNA_helicase_DEAH_CS"/>
</dbReference>
<dbReference type="GO" id="GO:0016787">
    <property type="term" value="F:hydrolase activity"/>
    <property type="evidence" value="ECO:0007669"/>
    <property type="project" value="UniProtKB-KW"/>
</dbReference>
<comment type="caution">
    <text evidence="16">The sequence shown here is derived from an EMBL/GenBank/DDBJ whole genome shotgun (WGS) entry which is preliminary data.</text>
</comment>
<feature type="compositionally biased region" description="Basic and acidic residues" evidence="12">
    <location>
        <begin position="795"/>
        <end position="813"/>
    </location>
</feature>
<comment type="subcellular location">
    <subcellularLocation>
        <location evidence="1 11">Nucleus</location>
    </subcellularLocation>
</comment>
<dbReference type="Pfam" id="PF00270">
    <property type="entry name" value="DEAD"/>
    <property type="match status" value="1"/>
</dbReference>
<evidence type="ECO:0000259" key="14">
    <source>
        <dbReference type="PROSITE" id="PS51192"/>
    </source>
</evidence>
<dbReference type="InterPro" id="IPR027417">
    <property type="entry name" value="P-loop_NTPase"/>
</dbReference>
<dbReference type="GO" id="GO:0005524">
    <property type="term" value="F:ATP binding"/>
    <property type="evidence" value="ECO:0007669"/>
    <property type="project" value="UniProtKB-KW"/>
</dbReference>
<sequence length="882" mass="99556">MQLDIINATLGGFDVMALLPTGAGKSLTYQLPALVRRGKTHGITVVITPLRSLMSDQVQHLENLNIRAIPFNGDLQAPTRQHILHAFDGPEPEKFFELLYVTPEMLGQSEQIMEGLRKLHYKKKLARLVIDEAHCVSQWGHDFRKDYSQLGRVRTQFPGVPVMALTATATEHVLDDIKRNLAIKGCKTFRMSANRPNLRIHVIPKGSAFKVNDMIPLIPPDTCGIIYCISRRSTEDLALKLREKHKLNAHHYHANVCAEERRRIQEDWQSGKIKIVVATVAFGMGIDKPDVRFVIHHGPPKSIEGYWQEIGRAGRDGKEANCYLLYQYSDFATLRRMLRDSKDGTRDTIERSLKNLDKLVYFCEDRWVCRRQQILKYFDEEFSEAECRKTCDNCMEGTIHTRCETVDFTQFAIAALKAVRHFQPAGLRMGGINDVLMGRNQKKMGESPGFGMAKNILDTWELNRMTHHLAQSKGLRDAKKAHRSKSAPITWYLPGPNADDYLVRGKRLELRVIPDWKKKPAKKAMRPPQSTNVSSPIRANPRNKGKGKAVTYIDYDMDVEEDYGEEMGRGGTSAPLYGHNALIGEDEDEDEDDDAFEPVLPARNNKAPLGAPISRNGRFPGTGVNNRHESLIEAFLIQAKKLDSELRNRDDLRRAIFSDHEYRQMALHFTTTVVKIMNIPGIDQAKVEKYGVKFAALVESYAMQFKDGHEVIDLDSPMDDVADLEDNDGGDFDEEPDSDEEPDYEEEPDFDEALEDLPSFVPVEIDTHSRYYHPPNDPTLEPEAWLAKYELLREDDRKKEEDAPSRSKRKSDASRAVYQKKSGFGNKRRSASAGTTGSSRRSASAGVSKRRSRGPSGGRAPARRRGATNTSGATNGIATMPH</sequence>
<evidence type="ECO:0000259" key="13">
    <source>
        <dbReference type="PROSITE" id="PS50967"/>
    </source>
</evidence>
<dbReference type="InterPro" id="IPR010997">
    <property type="entry name" value="HRDC-like_sf"/>
</dbReference>
<evidence type="ECO:0000259" key="15">
    <source>
        <dbReference type="PROSITE" id="PS51194"/>
    </source>
</evidence>
<dbReference type="SMART" id="SM00487">
    <property type="entry name" value="DEXDc"/>
    <property type="match status" value="1"/>
</dbReference>
<dbReference type="GO" id="GO:0003677">
    <property type="term" value="F:DNA binding"/>
    <property type="evidence" value="ECO:0007669"/>
    <property type="project" value="UniProtKB-KW"/>
</dbReference>
<evidence type="ECO:0000313" key="17">
    <source>
        <dbReference type="Proteomes" id="UP001321760"/>
    </source>
</evidence>
<dbReference type="Pfam" id="PF16124">
    <property type="entry name" value="RecQ_Zn_bind"/>
    <property type="match status" value="1"/>
</dbReference>
<dbReference type="Gene3D" id="1.10.10.10">
    <property type="entry name" value="Winged helix-like DNA-binding domain superfamily/Winged helix DNA-binding domain"/>
    <property type="match status" value="1"/>
</dbReference>
<dbReference type="PROSITE" id="PS51194">
    <property type="entry name" value="HELICASE_CTER"/>
    <property type="match status" value="1"/>
</dbReference>
<dbReference type="InterPro" id="IPR032284">
    <property type="entry name" value="RecQ_Zn-bd"/>
</dbReference>
<feature type="region of interest" description="Disordered" evidence="12">
    <location>
        <begin position="795"/>
        <end position="882"/>
    </location>
</feature>
<evidence type="ECO:0000256" key="12">
    <source>
        <dbReference type="SAM" id="MobiDB-lite"/>
    </source>
</evidence>
<comment type="similarity">
    <text evidence="2 11">Belongs to the helicase family. RecQ subfamily.</text>
</comment>
<dbReference type="FunFam" id="3.40.50.300:FF:000340">
    <property type="entry name" value="Bloom syndrome, RecQ helicase"/>
    <property type="match status" value="1"/>
</dbReference>
<dbReference type="GO" id="GO:0009378">
    <property type="term" value="F:four-way junction helicase activity"/>
    <property type="evidence" value="ECO:0007669"/>
    <property type="project" value="TreeGrafter"/>
</dbReference>
<keyword evidence="3 11" id="KW-0547">Nucleotide-binding</keyword>
<keyword evidence="6 11" id="KW-0067">ATP-binding</keyword>
<proteinExistence type="inferred from homology"/>
<dbReference type="EMBL" id="MU865948">
    <property type="protein sequence ID" value="KAK4447666.1"/>
    <property type="molecule type" value="Genomic_DNA"/>
</dbReference>
<feature type="domain" description="Helicase ATP-binding" evidence="14">
    <location>
        <begin position="6"/>
        <end position="187"/>
    </location>
</feature>
<evidence type="ECO:0000256" key="9">
    <source>
        <dbReference type="ARBA" id="ARBA00023242"/>
    </source>
</evidence>
<keyword evidence="9 11" id="KW-0539">Nucleus</keyword>
<evidence type="ECO:0000256" key="1">
    <source>
        <dbReference type="ARBA" id="ARBA00004123"/>
    </source>
</evidence>
<dbReference type="GO" id="GO:0005694">
    <property type="term" value="C:chromosome"/>
    <property type="evidence" value="ECO:0007669"/>
    <property type="project" value="TreeGrafter"/>
</dbReference>
<dbReference type="CDD" id="cd17920">
    <property type="entry name" value="DEXHc_RecQ"/>
    <property type="match status" value="1"/>
</dbReference>
<dbReference type="InterPro" id="IPR001650">
    <property type="entry name" value="Helicase_C-like"/>
</dbReference>
<evidence type="ECO:0000256" key="10">
    <source>
        <dbReference type="ARBA" id="ARBA00034617"/>
    </source>
</evidence>
<dbReference type="Pfam" id="PF00271">
    <property type="entry name" value="Helicase_C"/>
    <property type="match status" value="1"/>
</dbReference>
<reference evidence="16" key="2">
    <citation type="submission" date="2023-05" db="EMBL/GenBank/DDBJ databases">
        <authorList>
            <consortium name="Lawrence Berkeley National Laboratory"/>
            <person name="Steindorff A."/>
            <person name="Hensen N."/>
            <person name="Bonometti L."/>
            <person name="Westerberg I."/>
            <person name="Brannstrom I.O."/>
            <person name="Guillou S."/>
            <person name="Cros-Aarteil S."/>
            <person name="Calhoun S."/>
            <person name="Haridas S."/>
            <person name="Kuo A."/>
            <person name="Mondo S."/>
            <person name="Pangilinan J."/>
            <person name="Riley R."/>
            <person name="Labutti K."/>
            <person name="Andreopoulos B."/>
            <person name="Lipzen A."/>
            <person name="Chen C."/>
            <person name="Yanf M."/>
            <person name="Daum C."/>
            <person name="Ng V."/>
            <person name="Clum A."/>
            <person name="Ohm R."/>
            <person name="Martin F."/>
            <person name="Silar P."/>
            <person name="Natvig D."/>
            <person name="Lalanne C."/>
            <person name="Gautier V."/>
            <person name="Ament-Velasquez S.L."/>
            <person name="Kruys A."/>
            <person name="Hutchinson M.I."/>
            <person name="Powell A.J."/>
            <person name="Barry K."/>
            <person name="Miller A.N."/>
            <person name="Grigoriev I.V."/>
            <person name="Debuchy R."/>
            <person name="Gladieux P."/>
            <person name="Thoren M.H."/>
            <person name="Johannesson H."/>
        </authorList>
    </citation>
    <scope>NUCLEOTIDE SEQUENCE</scope>
    <source>
        <strain evidence="16">PSN243</strain>
    </source>
</reference>
<dbReference type="EC" id="5.6.2.4" evidence="11"/>
<dbReference type="AlphaFoldDB" id="A0AAV9GM06"/>
<accession>A0AAV9GM06</accession>
<feature type="compositionally biased region" description="Polar residues" evidence="12">
    <location>
        <begin position="528"/>
        <end position="537"/>
    </location>
</feature>
<dbReference type="InterPro" id="IPR004589">
    <property type="entry name" value="DNA_helicase_ATP-dep_RecQ"/>
</dbReference>
<dbReference type="PANTHER" id="PTHR13710:SF153">
    <property type="entry name" value="RECQ-LIKE DNA HELICASE BLM"/>
    <property type="match status" value="1"/>
</dbReference>
<dbReference type="InterPro" id="IPR011545">
    <property type="entry name" value="DEAD/DEAH_box_helicase_dom"/>
</dbReference>
<evidence type="ECO:0000256" key="4">
    <source>
        <dbReference type="ARBA" id="ARBA00022801"/>
    </source>
</evidence>
<dbReference type="SMART" id="SM00490">
    <property type="entry name" value="HELICc"/>
    <property type="match status" value="1"/>
</dbReference>
<comment type="catalytic activity">
    <reaction evidence="11">
        <text>ATP + H2O = ADP + phosphate + H(+)</text>
        <dbReference type="Rhea" id="RHEA:13065"/>
        <dbReference type="ChEBI" id="CHEBI:15377"/>
        <dbReference type="ChEBI" id="CHEBI:15378"/>
        <dbReference type="ChEBI" id="CHEBI:30616"/>
        <dbReference type="ChEBI" id="CHEBI:43474"/>
        <dbReference type="ChEBI" id="CHEBI:456216"/>
    </reaction>
</comment>
<dbReference type="InterPro" id="IPR044876">
    <property type="entry name" value="HRDC_dom_sf"/>
</dbReference>
<dbReference type="SUPFAM" id="SSF47819">
    <property type="entry name" value="HRDC-like"/>
    <property type="match status" value="1"/>
</dbReference>
<gene>
    <name evidence="16" type="ORF">QBC34DRAFT_329505</name>
</gene>
<dbReference type="GO" id="GO:0000724">
    <property type="term" value="P:double-strand break repair via homologous recombination"/>
    <property type="evidence" value="ECO:0007669"/>
    <property type="project" value="TreeGrafter"/>
</dbReference>
<dbReference type="Gene3D" id="3.40.50.300">
    <property type="entry name" value="P-loop containing nucleotide triphosphate hydrolases"/>
    <property type="match status" value="2"/>
</dbReference>
<feature type="region of interest" description="Disordered" evidence="12">
    <location>
        <begin position="519"/>
        <end position="545"/>
    </location>
</feature>
<dbReference type="GO" id="GO:0005737">
    <property type="term" value="C:cytoplasm"/>
    <property type="evidence" value="ECO:0007669"/>
    <property type="project" value="TreeGrafter"/>
</dbReference>
<dbReference type="InterPro" id="IPR002121">
    <property type="entry name" value="HRDC_dom"/>
</dbReference>
<dbReference type="GO" id="GO:0005634">
    <property type="term" value="C:nucleus"/>
    <property type="evidence" value="ECO:0007669"/>
    <property type="project" value="UniProtKB-SubCell"/>
</dbReference>
<protein>
    <recommendedName>
        <fullName evidence="11">ATP-dependent DNA helicase</fullName>
        <ecNumber evidence="11">5.6.2.4</ecNumber>
    </recommendedName>
</protein>
<dbReference type="GO" id="GO:0043138">
    <property type="term" value="F:3'-5' DNA helicase activity"/>
    <property type="evidence" value="ECO:0007669"/>
    <property type="project" value="UniProtKB-EC"/>
</dbReference>
<evidence type="ECO:0000256" key="6">
    <source>
        <dbReference type="ARBA" id="ARBA00022840"/>
    </source>
</evidence>
<evidence type="ECO:0000256" key="11">
    <source>
        <dbReference type="RuleBase" id="RU364117"/>
    </source>
</evidence>
<evidence type="ECO:0000256" key="2">
    <source>
        <dbReference type="ARBA" id="ARBA00005446"/>
    </source>
</evidence>
<evidence type="ECO:0000256" key="7">
    <source>
        <dbReference type="ARBA" id="ARBA00023125"/>
    </source>
</evidence>
<dbReference type="SUPFAM" id="SSF52540">
    <property type="entry name" value="P-loop containing nucleoside triphosphate hydrolases"/>
    <property type="match status" value="1"/>
</dbReference>
<keyword evidence="7" id="KW-0238">DNA-binding</keyword>
<feature type="compositionally biased region" description="Low complexity" evidence="12">
    <location>
        <begin position="831"/>
        <end position="847"/>
    </location>
</feature>
<dbReference type="Proteomes" id="UP001321760">
    <property type="component" value="Unassembled WGS sequence"/>
</dbReference>
<feature type="compositionally biased region" description="Polar residues" evidence="12">
    <location>
        <begin position="868"/>
        <end position="882"/>
    </location>
</feature>
<dbReference type="InterPro" id="IPR036388">
    <property type="entry name" value="WH-like_DNA-bd_sf"/>
</dbReference>
<evidence type="ECO:0000256" key="3">
    <source>
        <dbReference type="ARBA" id="ARBA00022741"/>
    </source>
</evidence>
<keyword evidence="17" id="KW-1185">Reference proteome</keyword>
<keyword evidence="5 11" id="KW-0347">Helicase</keyword>
<dbReference type="InterPro" id="IPR014001">
    <property type="entry name" value="Helicase_ATP-bd"/>
</dbReference>
<evidence type="ECO:0000313" key="16">
    <source>
        <dbReference type="EMBL" id="KAK4447666.1"/>
    </source>
</evidence>
<dbReference type="FunFam" id="3.40.50.300:FF:001389">
    <property type="entry name" value="ATP-dependent DNA helicase RecQ"/>
    <property type="match status" value="1"/>
</dbReference>